<organism evidence="5 6">
    <name type="scientific">Deinococcus roseus</name>
    <dbReference type="NCBI Taxonomy" id="392414"/>
    <lineage>
        <taxon>Bacteria</taxon>
        <taxon>Thermotogati</taxon>
        <taxon>Deinococcota</taxon>
        <taxon>Deinococci</taxon>
        <taxon>Deinococcales</taxon>
        <taxon>Deinococcaceae</taxon>
        <taxon>Deinococcus</taxon>
    </lineage>
</organism>
<dbReference type="RefSeq" id="WP_189002796.1">
    <property type="nucleotide sequence ID" value="NZ_BMOD01000007.1"/>
</dbReference>
<keyword evidence="1" id="KW-0805">Transcription regulation</keyword>
<comment type="caution">
    <text evidence="5">The sequence shown here is derived from an EMBL/GenBank/DDBJ whole genome shotgun (WGS) entry which is preliminary data.</text>
</comment>
<dbReference type="SMART" id="SM00345">
    <property type="entry name" value="HTH_GNTR"/>
    <property type="match status" value="1"/>
</dbReference>
<keyword evidence="6" id="KW-1185">Reference proteome</keyword>
<dbReference type="SUPFAM" id="SSF46785">
    <property type="entry name" value="Winged helix' DNA-binding domain"/>
    <property type="match status" value="1"/>
</dbReference>
<dbReference type="PANTHER" id="PTHR43537:SF5">
    <property type="entry name" value="UXU OPERON TRANSCRIPTIONAL REGULATOR"/>
    <property type="match status" value="1"/>
</dbReference>
<dbReference type="Gene3D" id="1.20.120.530">
    <property type="entry name" value="GntR ligand-binding domain-like"/>
    <property type="match status" value="1"/>
</dbReference>
<dbReference type="InterPro" id="IPR036388">
    <property type="entry name" value="WH-like_DNA-bd_sf"/>
</dbReference>
<proteinExistence type="predicted"/>
<dbReference type="EMBL" id="BMOD01000007">
    <property type="protein sequence ID" value="GGJ35981.1"/>
    <property type="molecule type" value="Genomic_DNA"/>
</dbReference>
<dbReference type="SUPFAM" id="SSF48008">
    <property type="entry name" value="GntR ligand-binding domain-like"/>
    <property type="match status" value="1"/>
</dbReference>
<dbReference type="InterPro" id="IPR008920">
    <property type="entry name" value="TF_FadR/GntR_C"/>
</dbReference>
<sequence>MPFDPPFEPLARQHLGESVAQRMADWIQQKRLLPGDRLPSENELIERFGVARTVVREALAKLRALGIVEVYQGKGAFVAELPIELLLSRIRRLQPSRDGGQHLWEVREMLELQVVALAAERCSMPDIALLEKALEQEKQALEQGSNGADEDAHFHLLLAKATHNPVLEDIVSEILGWIAPMRKQFRDKHPERRLKAHAELREVLDGIKEGNAAKAQQAMKRHLDNGFEMLE</sequence>
<dbReference type="InterPro" id="IPR011711">
    <property type="entry name" value="GntR_C"/>
</dbReference>
<dbReference type="InterPro" id="IPR000524">
    <property type="entry name" value="Tscrpt_reg_HTH_GntR"/>
</dbReference>
<dbReference type="PANTHER" id="PTHR43537">
    <property type="entry name" value="TRANSCRIPTIONAL REGULATOR, GNTR FAMILY"/>
    <property type="match status" value="1"/>
</dbReference>
<reference evidence="6" key="1">
    <citation type="journal article" date="2019" name="Int. J. Syst. Evol. Microbiol.">
        <title>The Global Catalogue of Microorganisms (GCM) 10K type strain sequencing project: providing services to taxonomists for standard genome sequencing and annotation.</title>
        <authorList>
            <consortium name="The Broad Institute Genomics Platform"/>
            <consortium name="The Broad Institute Genome Sequencing Center for Infectious Disease"/>
            <person name="Wu L."/>
            <person name="Ma J."/>
        </authorList>
    </citation>
    <scope>NUCLEOTIDE SEQUENCE [LARGE SCALE GENOMIC DNA]</scope>
    <source>
        <strain evidence="6">JCM 14370</strain>
    </source>
</reference>
<name>A0ABQ2D100_9DEIO</name>
<dbReference type="PRINTS" id="PR00035">
    <property type="entry name" value="HTHGNTR"/>
</dbReference>
<gene>
    <name evidence="5" type="ORF">GCM10008938_22610</name>
</gene>
<dbReference type="CDD" id="cd07377">
    <property type="entry name" value="WHTH_GntR"/>
    <property type="match status" value="1"/>
</dbReference>
<evidence type="ECO:0000256" key="2">
    <source>
        <dbReference type="ARBA" id="ARBA00023125"/>
    </source>
</evidence>
<evidence type="ECO:0000313" key="5">
    <source>
        <dbReference type="EMBL" id="GGJ35981.1"/>
    </source>
</evidence>
<evidence type="ECO:0000259" key="4">
    <source>
        <dbReference type="PROSITE" id="PS50949"/>
    </source>
</evidence>
<dbReference type="PROSITE" id="PS50949">
    <property type="entry name" value="HTH_GNTR"/>
    <property type="match status" value="1"/>
</dbReference>
<dbReference type="InterPro" id="IPR036390">
    <property type="entry name" value="WH_DNA-bd_sf"/>
</dbReference>
<evidence type="ECO:0000313" key="6">
    <source>
        <dbReference type="Proteomes" id="UP000632222"/>
    </source>
</evidence>
<keyword evidence="2" id="KW-0238">DNA-binding</keyword>
<protein>
    <submittedName>
        <fullName evidence="5">GntR family transcriptional regulator</fullName>
    </submittedName>
</protein>
<dbReference type="Pfam" id="PF07729">
    <property type="entry name" value="FCD"/>
    <property type="match status" value="1"/>
</dbReference>
<accession>A0ABQ2D100</accession>
<dbReference type="SMART" id="SM00895">
    <property type="entry name" value="FCD"/>
    <property type="match status" value="1"/>
</dbReference>
<keyword evidence="3" id="KW-0804">Transcription</keyword>
<feature type="domain" description="HTH gntR-type" evidence="4">
    <location>
        <begin position="13"/>
        <end position="81"/>
    </location>
</feature>
<dbReference type="Pfam" id="PF00392">
    <property type="entry name" value="GntR"/>
    <property type="match status" value="1"/>
</dbReference>
<dbReference type="Proteomes" id="UP000632222">
    <property type="component" value="Unassembled WGS sequence"/>
</dbReference>
<evidence type="ECO:0000256" key="1">
    <source>
        <dbReference type="ARBA" id="ARBA00023015"/>
    </source>
</evidence>
<dbReference type="Gene3D" id="1.10.10.10">
    <property type="entry name" value="Winged helix-like DNA-binding domain superfamily/Winged helix DNA-binding domain"/>
    <property type="match status" value="1"/>
</dbReference>
<evidence type="ECO:0000256" key="3">
    <source>
        <dbReference type="ARBA" id="ARBA00023163"/>
    </source>
</evidence>